<protein>
    <submittedName>
        <fullName evidence="2">Uncharacterized protein</fullName>
    </submittedName>
</protein>
<evidence type="ECO:0000313" key="3">
    <source>
        <dbReference type="Proteomes" id="UP001153269"/>
    </source>
</evidence>
<gene>
    <name evidence="2" type="ORF">PLEPLA_LOCUS7104</name>
</gene>
<organism evidence="2 3">
    <name type="scientific">Pleuronectes platessa</name>
    <name type="common">European plaice</name>
    <dbReference type="NCBI Taxonomy" id="8262"/>
    <lineage>
        <taxon>Eukaryota</taxon>
        <taxon>Metazoa</taxon>
        <taxon>Chordata</taxon>
        <taxon>Craniata</taxon>
        <taxon>Vertebrata</taxon>
        <taxon>Euteleostomi</taxon>
        <taxon>Actinopterygii</taxon>
        <taxon>Neopterygii</taxon>
        <taxon>Teleostei</taxon>
        <taxon>Neoteleostei</taxon>
        <taxon>Acanthomorphata</taxon>
        <taxon>Carangaria</taxon>
        <taxon>Pleuronectiformes</taxon>
        <taxon>Pleuronectoidei</taxon>
        <taxon>Pleuronectidae</taxon>
        <taxon>Pleuronectes</taxon>
    </lineage>
</organism>
<evidence type="ECO:0000256" key="1">
    <source>
        <dbReference type="SAM" id="MobiDB-lite"/>
    </source>
</evidence>
<keyword evidence="3" id="KW-1185">Reference proteome</keyword>
<feature type="compositionally biased region" description="Low complexity" evidence="1">
    <location>
        <begin position="93"/>
        <end position="103"/>
    </location>
</feature>
<name>A0A9N7TVK1_PLEPL</name>
<feature type="region of interest" description="Disordered" evidence="1">
    <location>
        <begin position="89"/>
        <end position="117"/>
    </location>
</feature>
<accession>A0A9N7TVK1</accession>
<reference evidence="2" key="1">
    <citation type="submission" date="2020-03" db="EMBL/GenBank/DDBJ databases">
        <authorList>
            <person name="Weist P."/>
        </authorList>
    </citation>
    <scope>NUCLEOTIDE SEQUENCE</scope>
</reference>
<dbReference type="AlphaFoldDB" id="A0A9N7TVK1"/>
<proteinExistence type="predicted"/>
<dbReference type="EMBL" id="CADEAL010000377">
    <property type="protein sequence ID" value="CAB1419276.1"/>
    <property type="molecule type" value="Genomic_DNA"/>
</dbReference>
<evidence type="ECO:0000313" key="2">
    <source>
        <dbReference type="EMBL" id="CAB1419276.1"/>
    </source>
</evidence>
<sequence>MVPSNLIEATFQQYKTDLIPILKVQTRTVQPNFVYLVPDEDDPRGRTVYLELTPPPEITYKTKPGSSQQMNVLGIVIFSATMGEQDEVHTLCSSSSSPNVFSSNEEETSGFFSLLHT</sequence>
<dbReference type="Proteomes" id="UP001153269">
    <property type="component" value="Unassembled WGS sequence"/>
</dbReference>
<comment type="caution">
    <text evidence="2">The sequence shown here is derived from an EMBL/GenBank/DDBJ whole genome shotgun (WGS) entry which is preliminary data.</text>
</comment>